<comment type="caution">
    <text evidence="1">The sequence shown here is derived from an EMBL/GenBank/DDBJ whole genome shotgun (WGS) entry which is preliminary data.</text>
</comment>
<gene>
    <name evidence="1" type="ORF">K3G42_030599</name>
</gene>
<evidence type="ECO:0000313" key="1">
    <source>
        <dbReference type="EMBL" id="KAH8014612.1"/>
    </source>
</evidence>
<proteinExistence type="predicted"/>
<organism evidence="1 2">
    <name type="scientific">Sphaerodactylus townsendi</name>
    <dbReference type="NCBI Taxonomy" id="933632"/>
    <lineage>
        <taxon>Eukaryota</taxon>
        <taxon>Metazoa</taxon>
        <taxon>Chordata</taxon>
        <taxon>Craniata</taxon>
        <taxon>Vertebrata</taxon>
        <taxon>Euteleostomi</taxon>
        <taxon>Lepidosauria</taxon>
        <taxon>Squamata</taxon>
        <taxon>Bifurcata</taxon>
        <taxon>Gekkota</taxon>
        <taxon>Sphaerodactylidae</taxon>
        <taxon>Sphaerodactylus</taxon>
    </lineage>
</organism>
<evidence type="ECO:0000313" key="2">
    <source>
        <dbReference type="Proteomes" id="UP000827872"/>
    </source>
</evidence>
<sequence>MVKSMRRKFFLIWILAPPSFPSSSPLTTEKLNQRVRKACGQHLMCEGLQHEEEFEQNYLHLLFHLLSLLHLHKYHWQKRRQWAISPTSSSSLQPAHAVMAFMIYFIPTPAFHWLLRKEVGKKIYVCKCCCILSS</sequence>
<keyword evidence="2" id="KW-1185">Reference proteome</keyword>
<accession>A0ACB8G4X7</accession>
<reference evidence="1" key="1">
    <citation type="submission" date="2021-08" db="EMBL/GenBank/DDBJ databases">
        <title>The first chromosome-level gecko genome reveals the dynamic sex chromosomes of Neotropical dwarf geckos (Sphaerodactylidae: Sphaerodactylus).</title>
        <authorList>
            <person name="Pinto B.J."/>
            <person name="Keating S.E."/>
            <person name="Gamble T."/>
        </authorList>
    </citation>
    <scope>NUCLEOTIDE SEQUENCE</scope>
    <source>
        <strain evidence="1">TG3544</strain>
    </source>
</reference>
<name>A0ACB8G4X7_9SAUR</name>
<dbReference type="EMBL" id="CM037615">
    <property type="protein sequence ID" value="KAH8014612.1"/>
    <property type="molecule type" value="Genomic_DNA"/>
</dbReference>
<protein>
    <submittedName>
        <fullName evidence="1">Uncharacterized protein</fullName>
    </submittedName>
</protein>
<dbReference type="Proteomes" id="UP000827872">
    <property type="component" value="Linkage Group LG02"/>
</dbReference>